<feature type="transmembrane region" description="Helical" evidence="12">
    <location>
        <begin position="102"/>
        <end position="129"/>
    </location>
</feature>
<sequence>MIAGGIRAVVWTDAFQILVVWAGLLALMFKGAGDVGGWEKVWNIAEKGSRLPRFDMNPDPFVRHTFWTLLIGGCTNMMTVYGANQANLQRYASVRTLTGARWALLMCLPLWIFYLTVLCLIGLVMYASFVDCDPLTTKTVAKKDQLLPLFVLETLGAWPGLPGLFVASVFSASISTVSSGVNSLAAVTLEDVVRPFYKKKSLEVSKKGTLLITIVLGILYGGLTIALAYMADHLGKTALTISFSVFGMVGGPLLGVIMNGIFLPFTNSWGAGVGLLTSLVACLYVGIDPVFNPPPSNNLPLRTDGCSLDNTTAFLNHTYLTTTADYGNTTILSSGGGGGEGSSHLYLSYLHYSTLAIIVSMVFGAIVSLITGCNKGRVIDPRTHLSYSCCSSSPKSPSSYDFHNDSVSENYGANGKLAMHNYNNDDLYANNRVFSTSQSNHPNQTYANM</sequence>
<reference evidence="13 14" key="1">
    <citation type="journal article" date="2021" name="Elife">
        <title>Chloroplast acquisition without the gene transfer in kleptoplastic sea slugs, Plakobranchus ocellatus.</title>
        <authorList>
            <person name="Maeda T."/>
            <person name="Takahashi S."/>
            <person name="Yoshida T."/>
            <person name="Shimamura S."/>
            <person name="Takaki Y."/>
            <person name="Nagai Y."/>
            <person name="Toyoda A."/>
            <person name="Suzuki Y."/>
            <person name="Arimoto A."/>
            <person name="Ishii H."/>
            <person name="Satoh N."/>
            <person name="Nishiyama T."/>
            <person name="Hasebe M."/>
            <person name="Maruyama T."/>
            <person name="Minagawa J."/>
            <person name="Obokata J."/>
            <person name="Shigenobu S."/>
        </authorList>
    </citation>
    <scope>NUCLEOTIDE SEQUENCE [LARGE SCALE GENOMIC DNA]</scope>
</reference>
<evidence type="ECO:0000256" key="3">
    <source>
        <dbReference type="ARBA" id="ARBA00022448"/>
    </source>
</evidence>
<feature type="transmembrane region" description="Helical" evidence="12">
    <location>
        <begin position="210"/>
        <end position="231"/>
    </location>
</feature>
<feature type="transmembrane region" description="Helical" evidence="12">
    <location>
        <begin position="61"/>
        <end position="81"/>
    </location>
</feature>
<protein>
    <submittedName>
        <fullName evidence="13">Sodium-coupled monocarboxylate transporter</fullName>
    </submittedName>
</protein>
<keyword evidence="8" id="KW-0406">Ion transport</keyword>
<feature type="transmembrane region" description="Helical" evidence="12">
    <location>
        <begin position="237"/>
        <end position="257"/>
    </location>
</feature>
<evidence type="ECO:0000256" key="1">
    <source>
        <dbReference type="ARBA" id="ARBA00004651"/>
    </source>
</evidence>
<evidence type="ECO:0000256" key="9">
    <source>
        <dbReference type="ARBA" id="ARBA00023136"/>
    </source>
</evidence>
<organism evidence="13 14">
    <name type="scientific">Elysia marginata</name>
    <dbReference type="NCBI Taxonomy" id="1093978"/>
    <lineage>
        <taxon>Eukaryota</taxon>
        <taxon>Metazoa</taxon>
        <taxon>Spiralia</taxon>
        <taxon>Lophotrochozoa</taxon>
        <taxon>Mollusca</taxon>
        <taxon>Gastropoda</taxon>
        <taxon>Heterobranchia</taxon>
        <taxon>Euthyneura</taxon>
        <taxon>Panpulmonata</taxon>
        <taxon>Sacoglossa</taxon>
        <taxon>Placobranchoidea</taxon>
        <taxon>Plakobranchidae</taxon>
        <taxon>Elysia</taxon>
    </lineage>
</organism>
<feature type="transmembrane region" description="Helical" evidence="12">
    <location>
        <begin position="9"/>
        <end position="29"/>
    </location>
</feature>
<evidence type="ECO:0000256" key="4">
    <source>
        <dbReference type="ARBA" id="ARBA00022475"/>
    </source>
</evidence>
<feature type="transmembrane region" description="Helical" evidence="12">
    <location>
        <begin position="164"/>
        <end position="189"/>
    </location>
</feature>
<keyword evidence="6 12" id="KW-1133">Transmembrane helix</keyword>
<evidence type="ECO:0000313" key="13">
    <source>
        <dbReference type="EMBL" id="GFS12746.1"/>
    </source>
</evidence>
<evidence type="ECO:0000256" key="7">
    <source>
        <dbReference type="ARBA" id="ARBA00023053"/>
    </source>
</evidence>
<evidence type="ECO:0000256" key="8">
    <source>
        <dbReference type="ARBA" id="ARBA00023065"/>
    </source>
</evidence>
<dbReference type="PANTHER" id="PTHR42985:SF40">
    <property type="entry name" value="LD47995P-RELATED"/>
    <property type="match status" value="1"/>
</dbReference>
<dbReference type="InterPro" id="IPR051163">
    <property type="entry name" value="Sodium:Solute_Symporter_SSF"/>
</dbReference>
<keyword evidence="9 12" id="KW-0472">Membrane</keyword>
<evidence type="ECO:0000313" key="14">
    <source>
        <dbReference type="Proteomes" id="UP000762676"/>
    </source>
</evidence>
<dbReference type="AlphaFoldDB" id="A0AAV4IUP2"/>
<keyword evidence="5 12" id="KW-0812">Transmembrane</keyword>
<dbReference type="GO" id="GO:0015293">
    <property type="term" value="F:symporter activity"/>
    <property type="evidence" value="ECO:0007669"/>
    <property type="project" value="TreeGrafter"/>
</dbReference>
<dbReference type="InterPro" id="IPR001734">
    <property type="entry name" value="Na/solute_symporter"/>
</dbReference>
<keyword evidence="7" id="KW-0915">Sodium</keyword>
<dbReference type="InterPro" id="IPR038377">
    <property type="entry name" value="Na/Glc_symporter_sf"/>
</dbReference>
<comment type="subcellular location">
    <subcellularLocation>
        <location evidence="1">Cell membrane</location>
        <topology evidence="1">Multi-pass membrane protein</topology>
    </subcellularLocation>
</comment>
<proteinExistence type="inferred from homology"/>
<dbReference type="PROSITE" id="PS50283">
    <property type="entry name" value="NA_SOLUT_SYMP_3"/>
    <property type="match status" value="1"/>
</dbReference>
<dbReference type="Gene3D" id="1.20.1730.10">
    <property type="entry name" value="Sodium/glucose cotransporter"/>
    <property type="match status" value="1"/>
</dbReference>
<dbReference type="Proteomes" id="UP000762676">
    <property type="component" value="Unassembled WGS sequence"/>
</dbReference>
<evidence type="ECO:0000256" key="5">
    <source>
        <dbReference type="ARBA" id="ARBA00022692"/>
    </source>
</evidence>
<dbReference type="EMBL" id="BMAT01013420">
    <property type="protein sequence ID" value="GFS12746.1"/>
    <property type="molecule type" value="Genomic_DNA"/>
</dbReference>
<keyword evidence="10" id="KW-0739">Sodium transport</keyword>
<name>A0AAV4IUP2_9GAST</name>
<keyword evidence="3" id="KW-0813">Transport</keyword>
<evidence type="ECO:0000256" key="2">
    <source>
        <dbReference type="ARBA" id="ARBA00006434"/>
    </source>
</evidence>
<evidence type="ECO:0000256" key="6">
    <source>
        <dbReference type="ARBA" id="ARBA00022989"/>
    </source>
</evidence>
<evidence type="ECO:0000256" key="12">
    <source>
        <dbReference type="SAM" id="Phobius"/>
    </source>
</evidence>
<comment type="caution">
    <text evidence="13">The sequence shown here is derived from an EMBL/GenBank/DDBJ whole genome shotgun (WGS) entry which is preliminary data.</text>
</comment>
<feature type="transmembrane region" description="Helical" evidence="12">
    <location>
        <begin position="269"/>
        <end position="287"/>
    </location>
</feature>
<accession>A0AAV4IUP2</accession>
<gene>
    <name evidence="13" type="ORF">ElyMa_006705600</name>
</gene>
<dbReference type="PANTHER" id="PTHR42985">
    <property type="entry name" value="SODIUM-COUPLED MONOCARBOXYLATE TRANSPORTER"/>
    <property type="match status" value="1"/>
</dbReference>
<feature type="transmembrane region" description="Helical" evidence="12">
    <location>
        <begin position="349"/>
        <end position="372"/>
    </location>
</feature>
<keyword evidence="4" id="KW-1003">Cell membrane</keyword>
<comment type="similarity">
    <text evidence="2 11">Belongs to the sodium:solute symporter (SSF) (TC 2.A.21) family.</text>
</comment>
<evidence type="ECO:0000256" key="11">
    <source>
        <dbReference type="RuleBase" id="RU362091"/>
    </source>
</evidence>
<keyword evidence="14" id="KW-1185">Reference proteome</keyword>
<dbReference type="GO" id="GO:0006814">
    <property type="term" value="P:sodium ion transport"/>
    <property type="evidence" value="ECO:0007669"/>
    <property type="project" value="UniProtKB-KW"/>
</dbReference>
<dbReference type="Pfam" id="PF00474">
    <property type="entry name" value="SSF"/>
    <property type="match status" value="1"/>
</dbReference>
<evidence type="ECO:0000256" key="10">
    <source>
        <dbReference type="ARBA" id="ARBA00023201"/>
    </source>
</evidence>
<dbReference type="GO" id="GO:0005886">
    <property type="term" value="C:plasma membrane"/>
    <property type="evidence" value="ECO:0007669"/>
    <property type="project" value="UniProtKB-SubCell"/>
</dbReference>